<comment type="caution">
    <text evidence="1">The sequence shown here is derived from an EMBL/GenBank/DDBJ whole genome shotgun (WGS) entry which is preliminary data.</text>
</comment>
<dbReference type="Proteomes" id="UP001596066">
    <property type="component" value="Unassembled WGS sequence"/>
</dbReference>
<organism evidence="1 2">
    <name type="scientific">Kitasatospora cinereorecta</name>
    <dbReference type="NCBI Taxonomy" id="285560"/>
    <lineage>
        <taxon>Bacteria</taxon>
        <taxon>Bacillati</taxon>
        <taxon>Actinomycetota</taxon>
        <taxon>Actinomycetes</taxon>
        <taxon>Kitasatosporales</taxon>
        <taxon>Streptomycetaceae</taxon>
        <taxon>Kitasatospora</taxon>
    </lineage>
</organism>
<keyword evidence="2" id="KW-1185">Reference proteome</keyword>
<evidence type="ECO:0000313" key="2">
    <source>
        <dbReference type="Proteomes" id="UP001596066"/>
    </source>
</evidence>
<proteinExistence type="predicted"/>
<dbReference type="InterPro" id="IPR025855">
    <property type="entry name" value="Replic_Relax"/>
</dbReference>
<dbReference type="RefSeq" id="WP_346148483.1">
    <property type="nucleotide sequence ID" value="NZ_BAAAUA010000049.1"/>
</dbReference>
<sequence>MNAATLHRPATMRQLAQQAMTVLYQHRLMTTLQLHRLLLPEAKRPVYLLRQLRRLEDTGLVERVRAPHRNPRHSQFLWFLTEDGYLHMDGSQESVTRQHRTTTATATGPRQAHTLAVNEVGIAMVEHARDAGHECGPLDWMPEVAHRMRDGQRRFEDDHVISDAVLDYTHVASDGRRTLLRAFVELDRCTMTVTRLAEKVAAYGRYYDYIPQEHDRVRRPTSSRPAWKSTYSRFPRLLIVLDHPSQRVLGSRANDLGALTGANPRLSSLAGELSIGVTTLAKLREQGPFAPIFKPLLRNQPPTDMFLRPQAEN</sequence>
<protein>
    <submittedName>
        <fullName evidence="1">Replication-relaxation family protein</fullName>
    </submittedName>
</protein>
<gene>
    <name evidence="1" type="ORF">ACFPZF_29015</name>
</gene>
<accession>A0ABW0VJ58</accession>
<reference evidence="2" key="1">
    <citation type="journal article" date="2019" name="Int. J. Syst. Evol. Microbiol.">
        <title>The Global Catalogue of Microorganisms (GCM) 10K type strain sequencing project: providing services to taxonomists for standard genome sequencing and annotation.</title>
        <authorList>
            <consortium name="The Broad Institute Genomics Platform"/>
            <consortium name="The Broad Institute Genome Sequencing Center for Infectious Disease"/>
            <person name="Wu L."/>
            <person name="Ma J."/>
        </authorList>
    </citation>
    <scope>NUCLEOTIDE SEQUENCE [LARGE SCALE GENOMIC DNA]</scope>
    <source>
        <strain evidence="2">CGMCC 4.1622</strain>
    </source>
</reference>
<dbReference type="EMBL" id="JBHSOC010000068">
    <property type="protein sequence ID" value="MFC5645378.1"/>
    <property type="molecule type" value="Genomic_DNA"/>
</dbReference>
<dbReference type="Pfam" id="PF13814">
    <property type="entry name" value="Replic_Relax"/>
    <property type="match status" value="1"/>
</dbReference>
<evidence type="ECO:0000313" key="1">
    <source>
        <dbReference type="EMBL" id="MFC5645378.1"/>
    </source>
</evidence>
<name>A0ABW0VJ58_9ACTN</name>